<feature type="transmembrane region" description="Helical" evidence="2">
    <location>
        <begin position="70"/>
        <end position="91"/>
    </location>
</feature>
<dbReference type="GeneID" id="115626568"/>
<keyword evidence="2" id="KW-0472">Membrane</keyword>
<evidence type="ECO:0000259" key="3">
    <source>
        <dbReference type="Pfam" id="PF24985"/>
    </source>
</evidence>
<dbReference type="AlphaFoldDB" id="A0A6J2TSA6"/>
<feature type="transmembrane region" description="Helical" evidence="2">
    <location>
        <begin position="36"/>
        <end position="58"/>
    </location>
</feature>
<keyword evidence="4" id="KW-1185">Reference proteome</keyword>
<evidence type="ECO:0000256" key="2">
    <source>
        <dbReference type="SAM" id="Phobius"/>
    </source>
</evidence>
<accession>A0A6J2TSA6</accession>
<dbReference type="Proteomes" id="UP000504634">
    <property type="component" value="Unplaced"/>
</dbReference>
<gene>
    <name evidence="5" type="primary">LOC115626568</name>
</gene>
<dbReference type="PANTHER" id="PTHR41152">
    <property type="entry name" value="AT26438P-RELATED"/>
    <property type="match status" value="1"/>
</dbReference>
<dbReference type="PANTHER" id="PTHR41152:SF8">
    <property type="entry name" value="AT26438P-RELATED"/>
    <property type="match status" value="1"/>
</dbReference>
<proteinExistence type="predicted"/>
<feature type="domain" description="DUF7775" evidence="3">
    <location>
        <begin position="2"/>
        <end position="140"/>
    </location>
</feature>
<keyword evidence="2" id="KW-0812">Transmembrane</keyword>
<organism evidence="4 5">
    <name type="scientific">Drosophila lebanonensis</name>
    <name type="common">Fruit fly</name>
    <name type="synonym">Scaptodrosophila lebanonensis</name>
    <dbReference type="NCBI Taxonomy" id="7225"/>
    <lineage>
        <taxon>Eukaryota</taxon>
        <taxon>Metazoa</taxon>
        <taxon>Ecdysozoa</taxon>
        <taxon>Arthropoda</taxon>
        <taxon>Hexapoda</taxon>
        <taxon>Insecta</taxon>
        <taxon>Pterygota</taxon>
        <taxon>Neoptera</taxon>
        <taxon>Endopterygota</taxon>
        <taxon>Diptera</taxon>
        <taxon>Brachycera</taxon>
        <taxon>Muscomorpha</taxon>
        <taxon>Ephydroidea</taxon>
        <taxon>Drosophilidae</taxon>
        <taxon>Scaptodrosophila</taxon>
    </lineage>
</organism>
<dbReference type="Pfam" id="PF24985">
    <property type="entry name" value="DUF7775"/>
    <property type="match status" value="1"/>
</dbReference>
<evidence type="ECO:0000313" key="5">
    <source>
        <dbReference type="RefSeq" id="XP_030377807.1"/>
    </source>
</evidence>
<evidence type="ECO:0000313" key="4">
    <source>
        <dbReference type="Proteomes" id="UP000504634"/>
    </source>
</evidence>
<protein>
    <submittedName>
        <fullName evidence="5">Uncharacterized protein LOC115626568</fullName>
    </submittedName>
</protein>
<feature type="transmembrane region" description="Helical" evidence="2">
    <location>
        <begin position="7"/>
        <end position="24"/>
    </location>
</feature>
<dbReference type="RefSeq" id="XP_030377807.1">
    <property type="nucleotide sequence ID" value="XM_030521947.1"/>
</dbReference>
<reference evidence="5" key="1">
    <citation type="submission" date="2025-08" db="UniProtKB">
        <authorList>
            <consortium name="RefSeq"/>
        </authorList>
    </citation>
    <scope>IDENTIFICATION</scope>
    <source>
        <strain evidence="5">11010-0011.00</strain>
        <tissue evidence="5">Whole body</tissue>
    </source>
</reference>
<feature type="region of interest" description="Disordered" evidence="1">
    <location>
        <begin position="270"/>
        <end position="292"/>
    </location>
</feature>
<feature type="region of interest" description="Disordered" evidence="1">
    <location>
        <begin position="208"/>
        <end position="235"/>
    </location>
</feature>
<dbReference type="OrthoDB" id="7789408at2759"/>
<keyword evidence="2" id="KW-1133">Transmembrane helix</keyword>
<name>A0A6J2TSA6_DROLE</name>
<evidence type="ECO:0000256" key="1">
    <source>
        <dbReference type="SAM" id="MobiDB-lite"/>
    </source>
</evidence>
<dbReference type="InterPro" id="IPR056677">
    <property type="entry name" value="DUF7775"/>
</dbReference>
<sequence>MNQVWFFFKVFELVIGSICMYYHIRGALYSEEPLPHNLMFCGTFIAYMLINMTGILRIFVKTRTLMLREFFITSSGSVLHYICGCVIMYYAEIDFHLTFMGDKQELEHFFFAICKKQSIASIVNGTMYLIHALLVLEIITKAPHTAELTGAESLEGAVSMTYTGYEYRDYMAKTSAEVYFLSQPVDQFLRNHSKWFRELAEYQDAEPKALEAAHSHHSQNRSMTNLHSSRSDRSIGDEFEMETFEEDSYIVEIDSEESVELFSSSVRLQIDIESSSDDERPPKKSSNPPEHQ</sequence>